<dbReference type="SMART" id="SM00382">
    <property type="entry name" value="AAA"/>
    <property type="match status" value="1"/>
</dbReference>
<organism evidence="9 10">
    <name type="scientific">Vibrio maritimus</name>
    <dbReference type="NCBI Taxonomy" id="990268"/>
    <lineage>
        <taxon>Bacteria</taxon>
        <taxon>Pseudomonadati</taxon>
        <taxon>Pseudomonadota</taxon>
        <taxon>Gammaproteobacteria</taxon>
        <taxon>Vibrionales</taxon>
        <taxon>Vibrionaceae</taxon>
        <taxon>Vibrio</taxon>
    </lineage>
</organism>
<feature type="domain" description="ABC transporter" evidence="8">
    <location>
        <begin position="6"/>
        <end position="253"/>
    </location>
</feature>
<evidence type="ECO:0000259" key="8">
    <source>
        <dbReference type="PROSITE" id="PS50893"/>
    </source>
</evidence>
<proteinExistence type="inferred from homology"/>
<dbReference type="PANTHER" id="PTHR43297:SF7">
    <property type="entry name" value="D,D-DIPEPTIDE TRANSPORT ATP-BINDING PROTEIN DDPD-RELATED"/>
    <property type="match status" value="1"/>
</dbReference>
<reference evidence="9 10" key="2">
    <citation type="submission" date="2014-09" db="EMBL/GenBank/DDBJ databases">
        <authorList>
            <consortium name="NBRP consortium"/>
            <person name="Sawabe T."/>
            <person name="Meirelles P."/>
            <person name="Nakanishi M."/>
            <person name="Sayaka M."/>
            <person name="Hattori M."/>
            <person name="Ohkuma M."/>
        </authorList>
    </citation>
    <scope>NUCLEOTIDE SEQUENCE [LARGE SCALE GENOMIC DNA]</scope>
    <source>
        <strain evidence="9 10">JCM 19240</strain>
    </source>
</reference>
<dbReference type="NCBIfam" id="TIGR01727">
    <property type="entry name" value="oligo_HPY"/>
    <property type="match status" value="1"/>
</dbReference>
<dbReference type="InterPro" id="IPR050388">
    <property type="entry name" value="ABC_Ni/Peptide_Import"/>
</dbReference>
<evidence type="ECO:0000256" key="3">
    <source>
        <dbReference type="ARBA" id="ARBA00022448"/>
    </source>
</evidence>
<dbReference type="PROSITE" id="PS00211">
    <property type="entry name" value="ABC_TRANSPORTER_1"/>
    <property type="match status" value="1"/>
</dbReference>
<accession>A0A090T8U4</accession>
<evidence type="ECO:0000256" key="4">
    <source>
        <dbReference type="ARBA" id="ARBA00022475"/>
    </source>
</evidence>
<keyword evidence="6 9" id="KW-0067">ATP-binding</keyword>
<comment type="subcellular location">
    <subcellularLocation>
        <location evidence="1">Cell inner membrane</location>
        <topology evidence="1">Peripheral membrane protein</topology>
    </subcellularLocation>
</comment>
<dbReference type="Pfam" id="PF00005">
    <property type="entry name" value="ABC_tran"/>
    <property type="match status" value="1"/>
</dbReference>
<protein>
    <submittedName>
        <fullName evidence="9">Oligopeptide transport ATP-binding protein OppD</fullName>
    </submittedName>
</protein>
<comment type="caution">
    <text evidence="9">The sequence shown here is derived from an EMBL/GenBank/DDBJ whole genome shotgun (WGS) entry which is preliminary data.</text>
</comment>
<keyword evidence="10" id="KW-1185">Reference proteome</keyword>
<dbReference type="GO" id="GO:0016887">
    <property type="term" value="F:ATP hydrolysis activity"/>
    <property type="evidence" value="ECO:0007669"/>
    <property type="project" value="InterPro"/>
</dbReference>
<dbReference type="CDD" id="cd03257">
    <property type="entry name" value="ABC_NikE_OppD_transporters"/>
    <property type="match status" value="1"/>
</dbReference>
<sequence>MTILTVNNMNVEFATPDGRVKAVNNLSYSISAGETLGIVGESGSGKSQSVFALMGLTAHNGKVSGEANLHGENLLAMSKRQLNHIRAEKISMIFQDPMTSLNPFMKIGKQLCEVLIIHKGLSRVEAQAESIRMLDAVRIPSPETRLNQYPHELSGGMRQRVMIAMALLCRPELLIADEPTTALDVTVQAQILSLLRDLQHEFNTAILLITHDMGVVAEMCDRVLVMYGGNRMEQADTESLFAHPAHPYTQGLLNAIPSVSEDMDRLPTIPGSPPSALINHKGCPFKERCQHYKPECSASMPAFLPISQQQAIACHVAGQQTVTPLFNQPTTQSA</sequence>
<dbReference type="OrthoDB" id="9784450at2"/>
<dbReference type="GO" id="GO:0015833">
    <property type="term" value="P:peptide transport"/>
    <property type="evidence" value="ECO:0007669"/>
    <property type="project" value="InterPro"/>
</dbReference>
<dbReference type="PANTHER" id="PTHR43297">
    <property type="entry name" value="OLIGOPEPTIDE TRANSPORT ATP-BINDING PROTEIN APPD"/>
    <property type="match status" value="1"/>
</dbReference>
<dbReference type="FunFam" id="3.40.50.300:FF:000016">
    <property type="entry name" value="Oligopeptide ABC transporter ATP-binding component"/>
    <property type="match status" value="1"/>
</dbReference>
<gene>
    <name evidence="9" type="ORF">JCM19240_515</name>
</gene>
<evidence type="ECO:0000256" key="2">
    <source>
        <dbReference type="ARBA" id="ARBA00005417"/>
    </source>
</evidence>
<dbReference type="Pfam" id="PF08352">
    <property type="entry name" value="oligo_HPY"/>
    <property type="match status" value="1"/>
</dbReference>
<evidence type="ECO:0000256" key="1">
    <source>
        <dbReference type="ARBA" id="ARBA00004417"/>
    </source>
</evidence>
<evidence type="ECO:0000313" key="9">
    <source>
        <dbReference type="EMBL" id="GAL35668.1"/>
    </source>
</evidence>
<dbReference type="SUPFAM" id="SSF52540">
    <property type="entry name" value="P-loop containing nucleoside triphosphate hydrolases"/>
    <property type="match status" value="1"/>
</dbReference>
<dbReference type="EMBL" id="BBMT01000007">
    <property type="protein sequence ID" value="GAL35668.1"/>
    <property type="molecule type" value="Genomic_DNA"/>
</dbReference>
<evidence type="ECO:0000256" key="5">
    <source>
        <dbReference type="ARBA" id="ARBA00022741"/>
    </source>
</evidence>
<dbReference type="InterPro" id="IPR027417">
    <property type="entry name" value="P-loop_NTPase"/>
</dbReference>
<dbReference type="InterPro" id="IPR003593">
    <property type="entry name" value="AAA+_ATPase"/>
</dbReference>
<comment type="similarity">
    <text evidence="2">Belongs to the ABC transporter superfamily.</text>
</comment>
<keyword evidence="5" id="KW-0547">Nucleotide-binding</keyword>
<dbReference type="GO" id="GO:0005886">
    <property type="term" value="C:plasma membrane"/>
    <property type="evidence" value="ECO:0007669"/>
    <property type="project" value="UniProtKB-SubCell"/>
</dbReference>
<dbReference type="Gene3D" id="3.40.50.300">
    <property type="entry name" value="P-loop containing nucleotide triphosphate hydrolases"/>
    <property type="match status" value="1"/>
</dbReference>
<name>A0A090T8U4_9VIBR</name>
<reference evidence="9 10" key="1">
    <citation type="submission" date="2014-09" db="EMBL/GenBank/DDBJ databases">
        <title>Vibrio maritimus JCM 19240. (C210) whole genome shotgun sequence.</title>
        <authorList>
            <person name="Sawabe T."/>
            <person name="Meirelles P."/>
            <person name="Nakanishi M."/>
            <person name="Sayaka M."/>
            <person name="Hattori M."/>
            <person name="Ohkuma M."/>
        </authorList>
    </citation>
    <scope>NUCLEOTIDE SEQUENCE [LARGE SCALE GENOMIC DNA]</scope>
    <source>
        <strain evidence="9 10">JCM 19240</strain>
    </source>
</reference>
<dbReference type="InterPro" id="IPR017871">
    <property type="entry name" value="ABC_transporter-like_CS"/>
</dbReference>
<evidence type="ECO:0000256" key="7">
    <source>
        <dbReference type="ARBA" id="ARBA00023136"/>
    </source>
</evidence>
<dbReference type="PROSITE" id="PS50893">
    <property type="entry name" value="ABC_TRANSPORTER_2"/>
    <property type="match status" value="1"/>
</dbReference>
<evidence type="ECO:0000313" key="10">
    <source>
        <dbReference type="Proteomes" id="UP000029224"/>
    </source>
</evidence>
<dbReference type="GO" id="GO:0005524">
    <property type="term" value="F:ATP binding"/>
    <property type="evidence" value="ECO:0007669"/>
    <property type="project" value="UniProtKB-KW"/>
</dbReference>
<keyword evidence="7" id="KW-0472">Membrane</keyword>
<dbReference type="AlphaFoldDB" id="A0A090T8U4"/>
<dbReference type="InterPro" id="IPR013563">
    <property type="entry name" value="Oligopep_ABC_C"/>
</dbReference>
<dbReference type="InterPro" id="IPR003439">
    <property type="entry name" value="ABC_transporter-like_ATP-bd"/>
</dbReference>
<keyword evidence="4" id="KW-1003">Cell membrane</keyword>
<evidence type="ECO:0000256" key="6">
    <source>
        <dbReference type="ARBA" id="ARBA00022840"/>
    </source>
</evidence>
<dbReference type="GO" id="GO:0055085">
    <property type="term" value="P:transmembrane transport"/>
    <property type="evidence" value="ECO:0007669"/>
    <property type="project" value="UniProtKB-ARBA"/>
</dbReference>
<dbReference type="Proteomes" id="UP000029224">
    <property type="component" value="Unassembled WGS sequence"/>
</dbReference>
<keyword evidence="3" id="KW-0813">Transport</keyword>